<keyword evidence="9" id="KW-0479">Metal-binding</keyword>
<proteinExistence type="inferred from homology"/>
<dbReference type="PANTHER" id="PTHR11207:SF0">
    <property type="entry name" value="RIBONUCLEASE 3"/>
    <property type="match status" value="1"/>
</dbReference>
<dbReference type="InterPro" id="IPR036389">
    <property type="entry name" value="RNase_III_sf"/>
</dbReference>
<dbReference type="Gene3D" id="1.10.1520.10">
    <property type="entry name" value="Ribonuclease III domain"/>
    <property type="match status" value="1"/>
</dbReference>
<dbReference type="GO" id="GO:0006397">
    <property type="term" value="P:mRNA processing"/>
    <property type="evidence" value="ECO:0007669"/>
    <property type="project" value="UniProtKB-UniRule"/>
</dbReference>
<dbReference type="InterPro" id="IPR000999">
    <property type="entry name" value="RNase_III_dom"/>
</dbReference>
<comment type="subcellular location">
    <subcellularLocation>
        <location evidence="9">Cytoplasm</location>
    </subcellularLocation>
</comment>
<accession>A0A934MKQ6</accession>
<keyword evidence="9" id="KW-0819">tRNA processing</keyword>
<dbReference type="GO" id="GO:0004525">
    <property type="term" value="F:ribonuclease III activity"/>
    <property type="evidence" value="ECO:0007669"/>
    <property type="project" value="UniProtKB-UniRule"/>
</dbReference>
<evidence type="ECO:0000256" key="1">
    <source>
        <dbReference type="ARBA" id="ARBA00000109"/>
    </source>
</evidence>
<dbReference type="SMART" id="SM00358">
    <property type="entry name" value="DSRM"/>
    <property type="match status" value="1"/>
</dbReference>
<feature type="binding site" evidence="9">
    <location>
        <position position="125"/>
    </location>
    <ligand>
        <name>Mg(2+)</name>
        <dbReference type="ChEBI" id="CHEBI:18420"/>
    </ligand>
</feature>
<keyword evidence="7 9" id="KW-0378">Hydrolase</keyword>
<comment type="function">
    <text evidence="9">Digests double-stranded RNA. Involved in the processing of primary rRNA transcript to yield the immediate precursors to the large and small rRNAs (23S and 16S). Processes some mRNAs, and tRNAs when they are encoded in the rRNA operon. Processes pre-crRNA and tracrRNA of type II CRISPR loci if present in the organism.</text>
</comment>
<evidence type="ECO:0000256" key="6">
    <source>
        <dbReference type="ARBA" id="ARBA00022759"/>
    </source>
</evidence>
<dbReference type="GO" id="GO:0003725">
    <property type="term" value="F:double-stranded RNA binding"/>
    <property type="evidence" value="ECO:0007669"/>
    <property type="project" value="TreeGrafter"/>
</dbReference>
<dbReference type="RefSeq" id="WP_198876582.1">
    <property type="nucleotide sequence ID" value="NZ_JAEKMH010000002.1"/>
</dbReference>
<reference evidence="12" key="1">
    <citation type="submission" date="2020-12" db="EMBL/GenBank/DDBJ databases">
        <title>Devosia sp. MSA67 isolated from Mo River.</title>
        <authorList>
            <person name="Ma F."/>
            <person name="Zi Z."/>
        </authorList>
    </citation>
    <scope>NUCLEOTIDE SEQUENCE</scope>
    <source>
        <strain evidence="12">MSA67</strain>
    </source>
</reference>
<dbReference type="GO" id="GO:0005737">
    <property type="term" value="C:cytoplasm"/>
    <property type="evidence" value="ECO:0007669"/>
    <property type="project" value="UniProtKB-SubCell"/>
</dbReference>
<dbReference type="PROSITE" id="PS00517">
    <property type="entry name" value="RNASE_3_1"/>
    <property type="match status" value="1"/>
</dbReference>
<dbReference type="PANTHER" id="PTHR11207">
    <property type="entry name" value="RIBONUCLEASE III"/>
    <property type="match status" value="1"/>
</dbReference>
<dbReference type="CDD" id="cd00593">
    <property type="entry name" value="RIBOc"/>
    <property type="match status" value="1"/>
</dbReference>
<keyword evidence="3 9" id="KW-0698">rRNA processing</keyword>
<protein>
    <recommendedName>
        <fullName evidence="9">Ribonuclease 3</fullName>
        <ecNumber evidence="9">3.1.26.3</ecNumber>
    </recommendedName>
    <alternativeName>
        <fullName evidence="9">Ribonuclease III</fullName>
        <shortName evidence="9">RNase III</shortName>
    </alternativeName>
</protein>
<dbReference type="GO" id="GO:0046872">
    <property type="term" value="F:metal ion binding"/>
    <property type="evidence" value="ECO:0007669"/>
    <property type="project" value="UniProtKB-KW"/>
</dbReference>
<evidence type="ECO:0000256" key="3">
    <source>
        <dbReference type="ARBA" id="ARBA00022552"/>
    </source>
</evidence>
<dbReference type="SMART" id="SM00535">
    <property type="entry name" value="RIBOc"/>
    <property type="match status" value="1"/>
</dbReference>
<feature type="active site" evidence="9">
    <location>
        <position position="53"/>
    </location>
</feature>
<keyword evidence="9" id="KW-0963">Cytoplasm</keyword>
<dbReference type="GO" id="GO:0006364">
    <property type="term" value="P:rRNA processing"/>
    <property type="evidence" value="ECO:0007669"/>
    <property type="project" value="UniProtKB-UniRule"/>
</dbReference>
<evidence type="ECO:0000256" key="5">
    <source>
        <dbReference type="ARBA" id="ARBA00022722"/>
    </source>
</evidence>
<dbReference type="Pfam" id="PF00035">
    <property type="entry name" value="dsrm"/>
    <property type="match status" value="1"/>
</dbReference>
<feature type="domain" description="RNase III" evidence="11">
    <location>
        <begin position="8"/>
        <end position="136"/>
    </location>
</feature>
<dbReference type="GO" id="GO:0008033">
    <property type="term" value="P:tRNA processing"/>
    <property type="evidence" value="ECO:0007669"/>
    <property type="project" value="UniProtKB-KW"/>
</dbReference>
<comment type="caution">
    <text evidence="12">The sequence shown here is derived from an EMBL/GenBank/DDBJ whole genome shotgun (WGS) entry which is preliminary data.</text>
</comment>
<comment type="similarity">
    <text evidence="2">Belongs to the ribonuclease III family.</text>
</comment>
<evidence type="ECO:0000313" key="12">
    <source>
        <dbReference type="EMBL" id="MBJ3785403.1"/>
    </source>
</evidence>
<evidence type="ECO:0000256" key="8">
    <source>
        <dbReference type="ARBA" id="ARBA00022884"/>
    </source>
</evidence>
<keyword evidence="9" id="KW-0460">Magnesium</keyword>
<keyword evidence="4 9" id="KW-0507">mRNA processing</keyword>
<evidence type="ECO:0000259" key="11">
    <source>
        <dbReference type="PROSITE" id="PS50142"/>
    </source>
</evidence>
<evidence type="ECO:0000256" key="7">
    <source>
        <dbReference type="ARBA" id="ARBA00022801"/>
    </source>
</evidence>
<dbReference type="HAMAP" id="MF_00104">
    <property type="entry name" value="RNase_III"/>
    <property type="match status" value="1"/>
</dbReference>
<feature type="binding site" evidence="9">
    <location>
        <position position="122"/>
    </location>
    <ligand>
        <name>Mg(2+)</name>
        <dbReference type="ChEBI" id="CHEBI:18420"/>
    </ligand>
</feature>
<feature type="active site" evidence="9">
    <location>
        <position position="125"/>
    </location>
</feature>
<dbReference type="SUPFAM" id="SSF69065">
    <property type="entry name" value="RNase III domain-like"/>
    <property type="match status" value="1"/>
</dbReference>
<dbReference type="EC" id="3.1.26.3" evidence="9"/>
<dbReference type="CDD" id="cd10845">
    <property type="entry name" value="DSRM_RNAse_III_family"/>
    <property type="match status" value="1"/>
</dbReference>
<sequence length="235" mass="26390">MSRRDKIHEKLQFRLGYRFADPALLDRALSHSSAISPGKRIENSYQRLEFLGDRVLGLVVADMLYQRYPTSNEGELSRLLNTLVRKETCADIARQLDLGKEMILGDSEARSGGADKDAILGDITEAIIGAIYLDGGLEPARTFIERHFAEYLVEGQANRADAKTTLQEWAQARGLEPPVYQLVERTGPDHAPEFTIAVELGGFDRLEAIGPSKKVAEHRVAELFLVRQNVWKERQ</sequence>
<keyword evidence="9" id="KW-0699">rRNA-binding</keyword>
<keyword evidence="8 9" id="KW-0694">RNA-binding</keyword>
<gene>
    <name evidence="9 12" type="primary">rnc</name>
    <name evidence="12" type="ORF">JEQ47_11770</name>
</gene>
<dbReference type="FunFam" id="1.10.1520.10:FF:000001">
    <property type="entry name" value="Ribonuclease 3"/>
    <property type="match status" value="1"/>
</dbReference>
<comment type="cofactor">
    <cofactor evidence="9">
        <name>Mg(2+)</name>
        <dbReference type="ChEBI" id="CHEBI:18420"/>
    </cofactor>
</comment>
<name>A0A934MKQ6_9HYPH</name>
<keyword evidence="5 9" id="KW-0540">Nuclease</keyword>
<dbReference type="SUPFAM" id="SSF54768">
    <property type="entry name" value="dsRNA-binding domain-like"/>
    <property type="match status" value="1"/>
</dbReference>
<evidence type="ECO:0000256" key="2">
    <source>
        <dbReference type="ARBA" id="ARBA00010183"/>
    </source>
</evidence>
<feature type="binding site" evidence="9">
    <location>
        <position position="49"/>
    </location>
    <ligand>
        <name>Mg(2+)</name>
        <dbReference type="ChEBI" id="CHEBI:18420"/>
    </ligand>
</feature>
<dbReference type="NCBIfam" id="TIGR02191">
    <property type="entry name" value="RNaseIII"/>
    <property type="match status" value="1"/>
</dbReference>
<organism evidence="12 13">
    <name type="scientific">Devosia sediminis</name>
    <dbReference type="NCBI Taxonomy" id="2798801"/>
    <lineage>
        <taxon>Bacteria</taxon>
        <taxon>Pseudomonadati</taxon>
        <taxon>Pseudomonadota</taxon>
        <taxon>Alphaproteobacteria</taxon>
        <taxon>Hyphomicrobiales</taxon>
        <taxon>Devosiaceae</taxon>
        <taxon>Devosia</taxon>
    </lineage>
</organism>
<evidence type="ECO:0000259" key="10">
    <source>
        <dbReference type="PROSITE" id="PS50137"/>
    </source>
</evidence>
<comment type="catalytic activity">
    <reaction evidence="1 9">
        <text>Endonucleolytic cleavage to 5'-phosphomonoester.</text>
        <dbReference type="EC" id="3.1.26.3"/>
    </reaction>
</comment>
<keyword evidence="6 9" id="KW-0255">Endonuclease</keyword>
<dbReference type="Gene3D" id="3.30.160.20">
    <property type="match status" value="1"/>
</dbReference>
<dbReference type="PROSITE" id="PS50137">
    <property type="entry name" value="DS_RBD"/>
    <property type="match status" value="1"/>
</dbReference>
<evidence type="ECO:0000313" key="13">
    <source>
        <dbReference type="Proteomes" id="UP000602124"/>
    </source>
</evidence>
<evidence type="ECO:0000256" key="4">
    <source>
        <dbReference type="ARBA" id="ARBA00022664"/>
    </source>
</evidence>
<dbReference type="AlphaFoldDB" id="A0A934MKQ6"/>
<dbReference type="GO" id="GO:0010468">
    <property type="term" value="P:regulation of gene expression"/>
    <property type="evidence" value="ECO:0007669"/>
    <property type="project" value="TreeGrafter"/>
</dbReference>
<dbReference type="GO" id="GO:0019843">
    <property type="term" value="F:rRNA binding"/>
    <property type="evidence" value="ECO:0007669"/>
    <property type="project" value="UniProtKB-KW"/>
</dbReference>
<dbReference type="EMBL" id="JAEKMH010000002">
    <property type="protein sequence ID" value="MBJ3785403.1"/>
    <property type="molecule type" value="Genomic_DNA"/>
</dbReference>
<dbReference type="Pfam" id="PF14622">
    <property type="entry name" value="Ribonucleas_3_3"/>
    <property type="match status" value="1"/>
</dbReference>
<keyword evidence="13" id="KW-1185">Reference proteome</keyword>
<dbReference type="Proteomes" id="UP000602124">
    <property type="component" value="Unassembled WGS sequence"/>
</dbReference>
<dbReference type="InterPro" id="IPR014720">
    <property type="entry name" value="dsRBD_dom"/>
</dbReference>
<dbReference type="PROSITE" id="PS50142">
    <property type="entry name" value="RNASE_3_2"/>
    <property type="match status" value="1"/>
</dbReference>
<feature type="domain" description="DRBM" evidence="10">
    <location>
        <begin position="161"/>
        <end position="225"/>
    </location>
</feature>
<dbReference type="InterPro" id="IPR011907">
    <property type="entry name" value="RNase_III"/>
</dbReference>
<comment type="subunit">
    <text evidence="9">Homodimer.</text>
</comment>
<evidence type="ECO:0000256" key="9">
    <source>
        <dbReference type="HAMAP-Rule" id="MF_00104"/>
    </source>
</evidence>